<dbReference type="CDD" id="cd06127">
    <property type="entry name" value="DEDDh"/>
    <property type="match status" value="1"/>
</dbReference>
<dbReference type="InterPro" id="IPR012337">
    <property type="entry name" value="RNaseH-like_sf"/>
</dbReference>
<dbReference type="InterPro" id="IPR011545">
    <property type="entry name" value="DEAD/DEAH_box_helicase_dom"/>
</dbReference>
<dbReference type="InterPro" id="IPR045028">
    <property type="entry name" value="DinG/Rad3-like"/>
</dbReference>
<dbReference type="PANTHER" id="PTHR11472:SF34">
    <property type="entry name" value="REGULATOR OF TELOMERE ELONGATION HELICASE 1"/>
    <property type="match status" value="1"/>
</dbReference>
<comment type="caution">
    <text evidence="12">The sequence shown here is derived from an EMBL/GenBank/DDBJ whole genome shotgun (WGS) entry which is preliminary data.</text>
</comment>
<evidence type="ECO:0000256" key="4">
    <source>
        <dbReference type="ARBA" id="ARBA00022801"/>
    </source>
</evidence>
<dbReference type="GO" id="GO:0004386">
    <property type="term" value="F:helicase activity"/>
    <property type="evidence" value="ECO:0007669"/>
    <property type="project" value="UniProtKB-KW"/>
</dbReference>
<evidence type="ECO:0000259" key="11">
    <source>
        <dbReference type="PROSITE" id="PS51194"/>
    </source>
</evidence>
<gene>
    <name evidence="8 9" type="primary">dinG</name>
    <name evidence="12" type="ORF">SAMN02744124_02991</name>
</gene>
<feature type="binding site" evidence="8">
    <location>
        <begin position="324"/>
        <end position="331"/>
    </location>
    <ligand>
        <name>ATP</name>
        <dbReference type="ChEBI" id="CHEBI:30616"/>
    </ligand>
</feature>
<dbReference type="EMBL" id="FXAE01000033">
    <property type="protein sequence ID" value="SMF42555.1"/>
    <property type="molecule type" value="Genomic_DNA"/>
</dbReference>
<dbReference type="Gene3D" id="3.30.420.10">
    <property type="entry name" value="Ribonuclease H-like superfamily/Ribonuclease H"/>
    <property type="match status" value="1"/>
</dbReference>
<comment type="catalytic activity">
    <reaction evidence="7">
        <text>ATP + H2O = ADP + phosphate + H(+)</text>
        <dbReference type="Rhea" id="RHEA:13065"/>
        <dbReference type="ChEBI" id="CHEBI:15377"/>
        <dbReference type="ChEBI" id="CHEBI:15378"/>
        <dbReference type="ChEBI" id="CHEBI:30616"/>
        <dbReference type="ChEBI" id="CHEBI:43474"/>
        <dbReference type="ChEBI" id="CHEBI:456216"/>
        <dbReference type="EC" id="5.6.2.3"/>
    </reaction>
</comment>
<dbReference type="InterPro" id="IPR006054">
    <property type="entry name" value="DnaQ"/>
</dbReference>
<comment type="cofactor">
    <cofactor evidence="1">
        <name>[4Fe-4S] cluster</name>
        <dbReference type="ChEBI" id="CHEBI:49883"/>
    </cofactor>
</comment>
<feature type="short sequence motif" description="DEAH box" evidence="8">
    <location>
        <begin position="505"/>
        <end position="508"/>
    </location>
</feature>
<reference evidence="12 13" key="1">
    <citation type="submission" date="2017-04" db="EMBL/GenBank/DDBJ databases">
        <authorList>
            <person name="Varghese N."/>
            <person name="Submissions S."/>
        </authorList>
    </citation>
    <scope>NUCLEOTIDE SEQUENCE [LARGE SCALE GENOMIC DNA]</scope>
    <source>
        <strain evidence="12 13">J12</strain>
    </source>
</reference>
<feature type="domain" description="Helicase ATP-binding" evidence="10">
    <location>
        <begin position="289"/>
        <end position="562"/>
    </location>
</feature>
<keyword evidence="2 8" id="KW-0540">Nuclease</keyword>
<feature type="domain" description="Helicase C-terminal" evidence="11">
    <location>
        <begin position="798"/>
        <end position="973"/>
    </location>
</feature>
<evidence type="ECO:0000256" key="9">
    <source>
        <dbReference type="RuleBase" id="RU364106"/>
    </source>
</evidence>
<comment type="similarity">
    <text evidence="8 9">Belongs to the helicase family. DinG subfamily. Type 2 sub-subfamily.</text>
</comment>
<dbReference type="PANTHER" id="PTHR11472">
    <property type="entry name" value="DNA REPAIR DEAD HELICASE RAD3/XP-D SUBFAMILY MEMBER"/>
    <property type="match status" value="1"/>
</dbReference>
<dbReference type="HAMAP" id="MF_02206">
    <property type="entry name" value="DinG_exonucl"/>
    <property type="match status" value="1"/>
</dbReference>
<keyword evidence="6 8" id="KW-0067">ATP-binding</keyword>
<evidence type="ECO:0000313" key="12">
    <source>
        <dbReference type="EMBL" id="SMF42555.1"/>
    </source>
</evidence>
<protein>
    <recommendedName>
        <fullName evidence="8 9">3'-5' exonuclease DinG</fullName>
        <ecNumber evidence="8 9">3.1.-.-</ecNumber>
    </recommendedName>
</protein>
<dbReference type="EC" id="3.1.-.-" evidence="8 9"/>
<dbReference type="Pfam" id="PF00929">
    <property type="entry name" value="RNase_T"/>
    <property type="match status" value="1"/>
</dbReference>
<dbReference type="PROSITE" id="PS51194">
    <property type="entry name" value="HELICASE_CTER"/>
    <property type="match status" value="1"/>
</dbReference>
<dbReference type="InterPro" id="IPR014001">
    <property type="entry name" value="Helicase_ATP-bd"/>
</dbReference>
<evidence type="ECO:0000259" key="10">
    <source>
        <dbReference type="PROSITE" id="PS51193"/>
    </source>
</evidence>
<evidence type="ECO:0000256" key="3">
    <source>
        <dbReference type="ARBA" id="ARBA00022741"/>
    </source>
</evidence>
<dbReference type="SMART" id="SM00487">
    <property type="entry name" value="DEXDc"/>
    <property type="match status" value="1"/>
</dbReference>
<keyword evidence="5 8" id="KW-0269">Exonuclease</keyword>
<comment type="function">
    <text evidence="8 9">3'-5' exonuclease.</text>
</comment>
<dbReference type="Pfam" id="PF00270">
    <property type="entry name" value="DEAD"/>
    <property type="match status" value="1"/>
</dbReference>
<dbReference type="Gene3D" id="3.40.50.300">
    <property type="entry name" value="P-loop containing nucleotide triphosphate hydrolases"/>
    <property type="match status" value="2"/>
</dbReference>
<dbReference type="NCBIfam" id="NF005981">
    <property type="entry name" value="PRK08074.1"/>
    <property type="match status" value="1"/>
</dbReference>
<evidence type="ECO:0000256" key="8">
    <source>
        <dbReference type="HAMAP-Rule" id="MF_02206"/>
    </source>
</evidence>
<dbReference type="InterPro" id="IPR027417">
    <property type="entry name" value="P-loop_NTPase"/>
</dbReference>
<dbReference type="InterPro" id="IPR036397">
    <property type="entry name" value="RNaseH_sf"/>
</dbReference>
<dbReference type="Pfam" id="PF13307">
    <property type="entry name" value="Helicase_C_2"/>
    <property type="match status" value="1"/>
</dbReference>
<dbReference type="InterPro" id="IPR006310">
    <property type="entry name" value="DinG"/>
</dbReference>
<proteinExistence type="inferred from homology"/>
<organism evidence="12 13">
    <name type="scientific">Paenibacillus barengoltzii J12</name>
    <dbReference type="NCBI Taxonomy" id="935846"/>
    <lineage>
        <taxon>Bacteria</taxon>
        <taxon>Bacillati</taxon>
        <taxon>Bacillota</taxon>
        <taxon>Bacilli</taxon>
        <taxon>Bacillales</taxon>
        <taxon>Paenibacillaceae</taxon>
        <taxon>Paenibacillus</taxon>
    </lineage>
</organism>
<dbReference type="SMART" id="SM00479">
    <property type="entry name" value="EXOIII"/>
    <property type="match status" value="1"/>
</dbReference>
<evidence type="ECO:0000313" key="13">
    <source>
        <dbReference type="Proteomes" id="UP000192939"/>
    </source>
</evidence>
<keyword evidence="13" id="KW-1185">Reference proteome</keyword>
<name>A0ABY1LZU7_9BACL</name>
<dbReference type="SUPFAM" id="SSF53098">
    <property type="entry name" value="Ribonuclease H-like"/>
    <property type="match status" value="1"/>
</dbReference>
<dbReference type="PROSITE" id="PS51193">
    <property type="entry name" value="HELICASE_ATP_BIND_2"/>
    <property type="match status" value="1"/>
</dbReference>
<dbReference type="NCBIfam" id="TIGR01407">
    <property type="entry name" value="dinG_rel"/>
    <property type="match status" value="1"/>
</dbReference>
<accession>A0ABY1LZU7</accession>
<dbReference type="SUPFAM" id="SSF52540">
    <property type="entry name" value="P-loop containing nucleoside triphosphate hydrolases"/>
    <property type="match status" value="1"/>
</dbReference>
<keyword evidence="3 8" id="KW-0547">Nucleotide-binding</keyword>
<evidence type="ECO:0000256" key="2">
    <source>
        <dbReference type="ARBA" id="ARBA00022722"/>
    </source>
</evidence>
<evidence type="ECO:0000256" key="6">
    <source>
        <dbReference type="ARBA" id="ARBA00022840"/>
    </source>
</evidence>
<dbReference type="NCBIfam" id="TIGR00573">
    <property type="entry name" value="dnaq"/>
    <property type="match status" value="1"/>
</dbReference>
<dbReference type="InterPro" id="IPR006555">
    <property type="entry name" value="ATP-dep_Helicase_C"/>
</dbReference>
<sequence length="987" mass="112376">MFYFVIFITDMVCINFQIGYLLLCCKETGMKGHLIAMKYAVLDFETTGNQSSDEIIQVGLAIIEPDRSISQVYRSFVKPGVPIPPFITGLTGITEEDVKDAPELDEVMVEMVPLLNDVVLVGHNVAFDFNYMQSALDKTGYLPFTGRILDTMDFLKILFPSLTSYQLGMVAAEFEVEHERPHQADSDALATALIFLKCLEECDRLPLLTLQRLADLFAGEDSDLGWFFDAMVKEKEREALPSEDGYVYYRQFALQVEDWLDIEAPRDSTERNPLENVAFEQFMEQVRERLRERLPQYEEREAQNMMLHEVMRAFEEDKHLLVEAGTGTGKSLGYLLPAIYHSVKNEEKVMVSTHTINLQEQLRERDVPLLTEVVPFPFRAAVFKGRQHYLCLRKFEHKINRKDFSTPKEEVMTAAQMVVWLTQTESGDDEELNLGNRGGDFWETVASESESCLGRSCPWFRKCFYHRAKHEAGVADVVITNHSKLFTDIQAGHQLLPGYERLVIDEAHHLEDVAGKHLGIHMKYFTVVHTLTRLYKDSKTGQLANLRSTLEASAAEKSSDWCSVIDGIYPTLVDVKESWDKLSELLFSLMPDRSDAAPGDPGQFVYRLLPNRKPKDWETLTALENQIYVGLGDVLRKGERLLSEIREEQDDYAAESLITDISGLFKDLAGEREALRFFMKLESEDTVYWMEANGNFRSRSLQMYAVPIDVSAQLKQFFFDRKKSVVMTSATLSVDKSFQYMIEQLGLTEAAEEDRLITAMLPSPFNYRDQALLVIPRDFPSVKGSVGDDHFINTLVQSLADAAVATQGRMLVLFTSYKMLRQVYDPLKERLAAEGITVIGQGMDSGSRTKLTRRFQGNSASVLLGTSSFWEGVDIPGEALTSLAIVRLPFQPPNHPLVEAKSERLQREKKNPFMKLSVPQAVIRFKQGFGRLVRSSQDRGIVIVYDTRILESYYGKYFLYSLPGPKMEHMPLTQMVPRISEWLNPEA</sequence>
<dbReference type="SMART" id="SM00491">
    <property type="entry name" value="HELICc2"/>
    <property type="match status" value="1"/>
</dbReference>
<keyword evidence="4 8" id="KW-0378">Hydrolase</keyword>
<dbReference type="Proteomes" id="UP000192939">
    <property type="component" value="Unassembled WGS sequence"/>
</dbReference>
<evidence type="ECO:0000256" key="1">
    <source>
        <dbReference type="ARBA" id="ARBA00001966"/>
    </source>
</evidence>
<dbReference type="InterPro" id="IPR001650">
    <property type="entry name" value="Helicase_C-like"/>
</dbReference>
<dbReference type="InterPro" id="IPR014013">
    <property type="entry name" value="Helic_SF1/SF2_ATP-bd_DinG/Rad3"/>
</dbReference>
<dbReference type="InterPro" id="IPR013520">
    <property type="entry name" value="Ribonucl_H"/>
</dbReference>
<keyword evidence="12" id="KW-0347">Helicase</keyword>
<evidence type="ECO:0000256" key="7">
    <source>
        <dbReference type="ARBA" id="ARBA00048954"/>
    </source>
</evidence>
<evidence type="ECO:0000256" key="5">
    <source>
        <dbReference type="ARBA" id="ARBA00022839"/>
    </source>
</evidence>